<organism evidence="2 3">
    <name type="scientific">Marinobacter lutaoensis</name>
    <dbReference type="NCBI Taxonomy" id="135739"/>
    <lineage>
        <taxon>Bacteria</taxon>
        <taxon>Pseudomonadati</taxon>
        <taxon>Pseudomonadota</taxon>
        <taxon>Gammaproteobacteria</taxon>
        <taxon>Pseudomonadales</taxon>
        <taxon>Marinobacteraceae</taxon>
        <taxon>Marinobacter</taxon>
    </lineage>
</organism>
<dbReference type="Gene3D" id="1.10.10.2910">
    <property type="match status" value="1"/>
</dbReference>
<accession>A0A1V2DS49</accession>
<evidence type="ECO:0000313" key="3">
    <source>
        <dbReference type="Proteomes" id="UP000189339"/>
    </source>
</evidence>
<feature type="domain" description="IrrE N-terminal-like" evidence="1">
    <location>
        <begin position="50"/>
        <end position="173"/>
    </location>
</feature>
<dbReference type="PANTHER" id="PTHR43236">
    <property type="entry name" value="ANTITOXIN HIGA1"/>
    <property type="match status" value="1"/>
</dbReference>
<proteinExistence type="predicted"/>
<dbReference type="Pfam" id="PF06114">
    <property type="entry name" value="Peptidase_M78"/>
    <property type="match status" value="1"/>
</dbReference>
<dbReference type="OrthoDB" id="9794834at2"/>
<dbReference type="PANTHER" id="PTHR43236:SF2">
    <property type="entry name" value="BLL0069 PROTEIN"/>
    <property type="match status" value="1"/>
</dbReference>
<reference evidence="2 3" key="1">
    <citation type="submission" date="2016-12" db="EMBL/GenBank/DDBJ databases">
        <title>Marinobacter lutaoensis whole genome sequencing.</title>
        <authorList>
            <person name="Verma A."/>
            <person name="Krishnamurthi S."/>
        </authorList>
    </citation>
    <scope>NUCLEOTIDE SEQUENCE [LARGE SCALE GENOMIC DNA]</scope>
    <source>
        <strain evidence="2 3">T5054</strain>
    </source>
</reference>
<protein>
    <recommendedName>
        <fullName evidence="1">IrrE N-terminal-like domain-containing protein</fullName>
    </recommendedName>
</protein>
<name>A0A1V2DS49_9GAMM</name>
<gene>
    <name evidence="2" type="ORF">BTO32_11550</name>
</gene>
<comment type="caution">
    <text evidence="2">The sequence shown here is derived from an EMBL/GenBank/DDBJ whole genome shotgun (WGS) entry which is preliminary data.</text>
</comment>
<dbReference type="Proteomes" id="UP000189339">
    <property type="component" value="Unassembled WGS sequence"/>
</dbReference>
<keyword evidence="3" id="KW-1185">Reference proteome</keyword>
<dbReference type="InterPro" id="IPR052345">
    <property type="entry name" value="Rad_response_metalloprotease"/>
</dbReference>
<evidence type="ECO:0000313" key="2">
    <source>
        <dbReference type="EMBL" id="ONF43310.1"/>
    </source>
</evidence>
<dbReference type="EMBL" id="MSCW01000007">
    <property type="protein sequence ID" value="ONF43310.1"/>
    <property type="molecule type" value="Genomic_DNA"/>
</dbReference>
<dbReference type="InterPro" id="IPR010359">
    <property type="entry name" value="IrrE_HExxH"/>
</dbReference>
<evidence type="ECO:0000259" key="1">
    <source>
        <dbReference type="Pfam" id="PF06114"/>
    </source>
</evidence>
<dbReference type="AlphaFoldDB" id="A0A1V2DS49"/>
<sequence length="303" mass="34420">MTERKRPLKEANRITKFLDLGLAVEDRFPVDVRKVALELTPSFNPDPITMVREMDLKSVEGALIPNETKSEWGILYNRNVEHVGRVNFTLAHELGHYMIHRQDSGADGIRCGEEDMLDRDSGMAQIEQEANAFAANLMMPNHDFRQQADGQPFSFDLMSHCADRYGVSLTAAILKWLDFTKRRAIAILSEEGCMHWSKSSPSAFRSGRYYATRQSFNEVPATSMAAQENFSFAARNGVRHGPGVWFDEEVTEYSIYSTEQEKTLTVLVLDDIGGYDLPDPETEQDELLTDTYTNFIRNGQNPY</sequence>
<dbReference type="RefSeq" id="WP_076724776.1">
    <property type="nucleotide sequence ID" value="NZ_MSCW01000007.1"/>
</dbReference>
<dbReference type="STRING" id="135739.BTO32_11550"/>